<evidence type="ECO:0000256" key="1">
    <source>
        <dbReference type="SAM" id="Phobius"/>
    </source>
</evidence>
<keyword evidence="1" id="KW-0472">Membrane</keyword>
<feature type="transmembrane region" description="Helical" evidence="1">
    <location>
        <begin position="119"/>
        <end position="140"/>
    </location>
</feature>
<accession>A0A1B2HHJ1</accession>
<feature type="transmembrane region" description="Helical" evidence="1">
    <location>
        <begin position="60"/>
        <end position="76"/>
    </location>
</feature>
<organism evidence="2 3">
    <name type="scientific">Lentzea guizhouensis</name>
    <dbReference type="NCBI Taxonomy" id="1586287"/>
    <lineage>
        <taxon>Bacteria</taxon>
        <taxon>Bacillati</taxon>
        <taxon>Actinomycetota</taxon>
        <taxon>Actinomycetes</taxon>
        <taxon>Pseudonocardiales</taxon>
        <taxon>Pseudonocardiaceae</taxon>
        <taxon>Lentzea</taxon>
    </lineage>
</organism>
<keyword evidence="1" id="KW-1133">Transmembrane helix</keyword>
<reference evidence="2 3" key="1">
    <citation type="submission" date="2016-07" db="EMBL/GenBank/DDBJ databases">
        <title>Complete genome sequence of the Lentzea guizhouensis DHS C013.</title>
        <authorList>
            <person name="Cao C."/>
        </authorList>
    </citation>
    <scope>NUCLEOTIDE SEQUENCE [LARGE SCALE GENOMIC DNA]</scope>
    <source>
        <strain evidence="2 3">DHS C013</strain>
    </source>
</reference>
<evidence type="ECO:0000313" key="3">
    <source>
        <dbReference type="Proteomes" id="UP000093053"/>
    </source>
</evidence>
<feature type="transmembrane region" description="Helical" evidence="1">
    <location>
        <begin position="146"/>
        <end position="165"/>
    </location>
</feature>
<protein>
    <submittedName>
        <fullName evidence="2">Uncharacterized protein</fullName>
    </submittedName>
</protein>
<dbReference type="KEGG" id="led:BBK82_15035"/>
<feature type="transmembrane region" description="Helical" evidence="1">
    <location>
        <begin position="6"/>
        <end position="27"/>
    </location>
</feature>
<name>A0A1B2HHJ1_9PSEU</name>
<proteinExistence type="predicted"/>
<dbReference type="AlphaFoldDB" id="A0A1B2HHJ1"/>
<keyword evidence="1" id="KW-0812">Transmembrane</keyword>
<dbReference type="STRING" id="1586287.BBK82_15035"/>
<evidence type="ECO:0000313" key="2">
    <source>
        <dbReference type="EMBL" id="ANZ37184.1"/>
    </source>
</evidence>
<keyword evidence="3" id="KW-1185">Reference proteome</keyword>
<dbReference type="Proteomes" id="UP000093053">
    <property type="component" value="Chromosome"/>
</dbReference>
<dbReference type="EMBL" id="CP016793">
    <property type="protein sequence ID" value="ANZ37184.1"/>
    <property type="molecule type" value="Genomic_DNA"/>
</dbReference>
<gene>
    <name evidence="2" type="ORF">BBK82_15035</name>
</gene>
<sequence>MPESSIWFQLAIAIGVGLVLLVTLWPVESNGRRLLKKWGLPEPTEQQVVEAVRYLKRRRLLYPWLYAVLLFVPRWGDDVDQFMVVVLAGTLLAELLALRPRLGTRREATLTPRGLFDIASKWVLLTYAVFVAAAVVRLVVDPRWTTFAWFAGSALAVGLIVWAAVTRPADGDHAVDTALRTRSVHVATGLGAAVIGGLVHPLAGIAGLVAWAMMANTKPKSAKIVR</sequence>
<feature type="transmembrane region" description="Helical" evidence="1">
    <location>
        <begin position="186"/>
        <end position="213"/>
    </location>
</feature>